<dbReference type="InterPro" id="IPR003709">
    <property type="entry name" value="VanY-like_core_dom"/>
</dbReference>
<reference evidence="3 4" key="1">
    <citation type="submission" date="2022-01" db="EMBL/GenBank/DDBJ databases">
        <title>Collection of gut derived symbiotic bacterial strains cultured from healthy donors.</title>
        <authorList>
            <person name="Lin H."/>
            <person name="Kohout C."/>
            <person name="Waligurski E."/>
            <person name="Pamer E.G."/>
        </authorList>
    </citation>
    <scope>NUCLEOTIDE SEQUENCE [LARGE SCALE GENOMIC DNA]</scope>
    <source>
        <strain evidence="3 4">DFI.7.58</strain>
    </source>
</reference>
<accession>A0ABS9MK53</accession>
<dbReference type="InterPro" id="IPR058193">
    <property type="entry name" value="VanY/YodJ_core_dom"/>
</dbReference>
<feature type="domain" description="D-alanyl-D-alanine carboxypeptidase-like core" evidence="2">
    <location>
        <begin position="150"/>
        <end position="276"/>
    </location>
</feature>
<gene>
    <name evidence="3" type="ORF">L0P57_09655</name>
</gene>
<dbReference type="InterPro" id="IPR052179">
    <property type="entry name" value="DD-CPase-like"/>
</dbReference>
<dbReference type="InterPro" id="IPR009045">
    <property type="entry name" value="Zn_M74/Hedgehog-like"/>
</dbReference>
<dbReference type="PANTHER" id="PTHR34385:SF1">
    <property type="entry name" value="PEPTIDOGLYCAN L-ALANYL-D-GLUTAMATE ENDOPEPTIDASE CWLK"/>
    <property type="match status" value="1"/>
</dbReference>
<dbReference type="SUPFAM" id="SSF55166">
    <property type="entry name" value="Hedgehog/DD-peptidase"/>
    <property type="match status" value="1"/>
</dbReference>
<dbReference type="Gene3D" id="3.30.1380.10">
    <property type="match status" value="1"/>
</dbReference>
<dbReference type="PANTHER" id="PTHR34385">
    <property type="entry name" value="D-ALANYL-D-ALANINE CARBOXYPEPTIDASE"/>
    <property type="match status" value="1"/>
</dbReference>
<proteinExistence type="predicted"/>
<sequence>MKNKWILLPVAAALLLTSCQSASGAAVYRNNPLELAQRVGQTVQKSTEIHLSADFAEPTPQESLSACLHYIAANQERYLSYQSAHPEMSPWDVVTYVNIGLDHPFYTNIQTVSDPAGLLALCNKYWKLPDGYEPSDLRPLSSRVAVGVSNQMRSEAAGAFEQLCADAKKEGYTILAQSAYRSYARQKSLYSQYAAQDGTEGADVYSSRAGHSDHQTGLVVDVKNASLPYNRFGKTAEYQWAKDNIYKYGFIIHYPEGKQAITGYKTEEWHWRYVGKKAAAEIHSLGLTLDEYCAIFLANPGSGVPALTSDTPDTLSLAQGSSYTFAFQPSGALAVPTFTTGDGTILSTAGLRFRSGTYLLSVQGLAPGSTNLYATFDGQAPIRLCSVTVEG</sequence>
<dbReference type="Pfam" id="PF02557">
    <property type="entry name" value="VanY"/>
    <property type="match status" value="1"/>
</dbReference>
<dbReference type="CDD" id="cd14852">
    <property type="entry name" value="LD-carboxypeptidase"/>
    <property type="match status" value="1"/>
</dbReference>
<organism evidence="3 4">
    <name type="scientific">Anaeromassilibacillus senegalensis</name>
    <dbReference type="NCBI Taxonomy" id="1673717"/>
    <lineage>
        <taxon>Bacteria</taxon>
        <taxon>Bacillati</taxon>
        <taxon>Bacillota</taxon>
        <taxon>Clostridia</taxon>
        <taxon>Eubacteriales</taxon>
        <taxon>Acutalibacteraceae</taxon>
        <taxon>Anaeromassilibacillus</taxon>
    </lineage>
</organism>
<keyword evidence="4" id="KW-1185">Reference proteome</keyword>
<keyword evidence="1" id="KW-0732">Signal</keyword>
<feature type="signal peptide" evidence="1">
    <location>
        <begin position="1"/>
        <end position="22"/>
    </location>
</feature>
<dbReference type="EMBL" id="JAKNHQ010000012">
    <property type="protein sequence ID" value="MCG4611194.1"/>
    <property type="molecule type" value="Genomic_DNA"/>
</dbReference>
<feature type="chain" id="PRO_5046112757" evidence="1">
    <location>
        <begin position="23"/>
        <end position="391"/>
    </location>
</feature>
<evidence type="ECO:0000256" key="1">
    <source>
        <dbReference type="SAM" id="SignalP"/>
    </source>
</evidence>
<dbReference type="PROSITE" id="PS51257">
    <property type="entry name" value="PROKAR_LIPOPROTEIN"/>
    <property type="match status" value="1"/>
</dbReference>
<name>A0ABS9MK53_9FIRM</name>
<protein>
    <submittedName>
        <fullName evidence="3">M15 family metallopeptidase</fullName>
    </submittedName>
</protein>
<evidence type="ECO:0000259" key="2">
    <source>
        <dbReference type="Pfam" id="PF02557"/>
    </source>
</evidence>
<evidence type="ECO:0000313" key="3">
    <source>
        <dbReference type="EMBL" id="MCG4611194.1"/>
    </source>
</evidence>
<comment type="caution">
    <text evidence="3">The sequence shown here is derived from an EMBL/GenBank/DDBJ whole genome shotgun (WGS) entry which is preliminary data.</text>
</comment>
<dbReference type="RefSeq" id="WP_237966911.1">
    <property type="nucleotide sequence ID" value="NZ_JAKNHQ010000012.1"/>
</dbReference>
<dbReference type="Proteomes" id="UP001298681">
    <property type="component" value="Unassembled WGS sequence"/>
</dbReference>
<evidence type="ECO:0000313" key="4">
    <source>
        <dbReference type="Proteomes" id="UP001298681"/>
    </source>
</evidence>